<keyword evidence="2" id="KW-1185">Reference proteome</keyword>
<dbReference type="EMBL" id="REGN01004305">
    <property type="protein sequence ID" value="RNA18113.1"/>
    <property type="molecule type" value="Genomic_DNA"/>
</dbReference>
<gene>
    <name evidence="1" type="ORF">BpHYR1_016189</name>
</gene>
<protein>
    <submittedName>
        <fullName evidence="1">Uncharacterized protein</fullName>
    </submittedName>
</protein>
<dbReference type="Proteomes" id="UP000276133">
    <property type="component" value="Unassembled WGS sequence"/>
</dbReference>
<comment type="caution">
    <text evidence="1">The sequence shown here is derived from an EMBL/GenBank/DDBJ whole genome shotgun (WGS) entry which is preliminary data.</text>
</comment>
<dbReference type="AlphaFoldDB" id="A0A3M7R3F5"/>
<evidence type="ECO:0000313" key="2">
    <source>
        <dbReference type="Proteomes" id="UP000276133"/>
    </source>
</evidence>
<name>A0A3M7R3F5_BRAPC</name>
<proteinExistence type="predicted"/>
<accession>A0A3M7R3F5</accession>
<evidence type="ECO:0000313" key="1">
    <source>
        <dbReference type="EMBL" id="RNA18113.1"/>
    </source>
</evidence>
<sequence>MASMILDLDTPVKRLHNLDTLIKPFIFDHLIMIMNFKLPEFILCLKDIDFDFPFSLIGLCQQQAIPSSLGINLDPLLTKDYMSNWVTRNTSAYYCLLKNNLKY</sequence>
<reference evidence="1 2" key="1">
    <citation type="journal article" date="2018" name="Sci. Rep.">
        <title>Genomic signatures of local adaptation to the degree of environmental predictability in rotifers.</title>
        <authorList>
            <person name="Franch-Gras L."/>
            <person name="Hahn C."/>
            <person name="Garcia-Roger E.M."/>
            <person name="Carmona M.J."/>
            <person name="Serra M."/>
            <person name="Gomez A."/>
        </authorList>
    </citation>
    <scope>NUCLEOTIDE SEQUENCE [LARGE SCALE GENOMIC DNA]</scope>
    <source>
        <strain evidence="1">HYR1</strain>
    </source>
</reference>
<organism evidence="1 2">
    <name type="scientific">Brachionus plicatilis</name>
    <name type="common">Marine rotifer</name>
    <name type="synonym">Brachionus muelleri</name>
    <dbReference type="NCBI Taxonomy" id="10195"/>
    <lineage>
        <taxon>Eukaryota</taxon>
        <taxon>Metazoa</taxon>
        <taxon>Spiralia</taxon>
        <taxon>Gnathifera</taxon>
        <taxon>Rotifera</taxon>
        <taxon>Eurotatoria</taxon>
        <taxon>Monogononta</taxon>
        <taxon>Pseudotrocha</taxon>
        <taxon>Ploima</taxon>
        <taxon>Brachionidae</taxon>
        <taxon>Brachionus</taxon>
    </lineage>
</organism>